<name>A0A1V9XZT8_9ACAR</name>
<keyword evidence="8" id="KW-0496">Mitochondrion</keyword>
<dbReference type="FunCoup" id="A0A1V9XZT8">
    <property type="interactions" value="1079"/>
</dbReference>
<dbReference type="STRING" id="418985.A0A1V9XZT8"/>
<dbReference type="InParanoid" id="A0A1V9XZT8"/>
<dbReference type="GO" id="GO:0000049">
    <property type="term" value="F:tRNA binding"/>
    <property type="evidence" value="ECO:0007669"/>
    <property type="project" value="TreeGrafter"/>
</dbReference>
<evidence type="ECO:0000256" key="2">
    <source>
        <dbReference type="ARBA" id="ARBA00022603"/>
    </source>
</evidence>
<evidence type="ECO:0000256" key="7">
    <source>
        <dbReference type="ARBA" id="ARBA00023054"/>
    </source>
</evidence>
<dbReference type="InterPro" id="IPR028564">
    <property type="entry name" value="MT_TRM10-typ"/>
</dbReference>
<dbReference type="GO" id="GO:0097745">
    <property type="term" value="P:mitochondrial tRNA 5'-end processing"/>
    <property type="evidence" value="ECO:0007669"/>
    <property type="project" value="TreeGrafter"/>
</dbReference>
<dbReference type="GO" id="GO:0032259">
    <property type="term" value="P:methylation"/>
    <property type="evidence" value="ECO:0007669"/>
    <property type="project" value="UniProtKB-KW"/>
</dbReference>
<evidence type="ECO:0000256" key="5">
    <source>
        <dbReference type="ARBA" id="ARBA00022694"/>
    </source>
</evidence>
<dbReference type="EMBL" id="MNPL01001609">
    <property type="protein sequence ID" value="OQR78984.1"/>
    <property type="molecule type" value="Genomic_DNA"/>
</dbReference>
<comment type="subcellular location">
    <subcellularLocation>
        <location evidence="1">Mitochondrion</location>
    </subcellularLocation>
</comment>
<keyword evidence="12" id="KW-1185">Reference proteome</keyword>
<dbReference type="InterPro" id="IPR007356">
    <property type="entry name" value="tRNA_m1G_MeTrfase_euk"/>
</dbReference>
<dbReference type="PANTHER" id="PTHR13563:SF5">
    <property type="entry name" value="TRNA METHYLTRANSFERASE 10 HOMOLOG C"/>
    <property type="match status" value="1"/>
</dbReference>
<dbReference type="PROSITE" id="PS51675">
    <property type="entry name" value="SAM_MT_TRM10"/>
    <property type="match status" value="1"/>
</dbReference>
<dbReference type="Proteomes" id="UP000192247">
    <property type="component" value="Unassembled WGS sequence"/>
</dbReference>
<keyword evidence="6" id="KW-0809">Transit peptide</keyword>
<dbReference type="PANTHER" id="PTHR13563">
    <property type="entry name" value="TRNA (GUANINE-9-) METHYLTRANSFERASE"/>
    <property type="match status" value="1"/>
</dbReference>
<sequence length="399" mass="46090">MFAMARSLLAAVRCKMHFMAIQGQYMSSRALMAEEGSPTKEQKTANQENIEIFIDEKEIRKRLAIQPVEYSVNDFKELIKNESDSKQIHLALLELVTLRETTGRAPCVIDKKRMAEVMKLRNLKQRAKFYGYLFKTEMTELNRKIKKEKRRIELESISKKPTKMAHAIYPIIREHQQRLFYNSRLASAAMFGQKLVIDCGFEDSMSKQDLTSLMIQIQLVFAANKVSRDPFDLILSDVEKGKIIDQQICKFLPQVESNSSLITKSYDSYLNMFPNKRIIYLSPNSDRFLHKLDPEMVVVVGGIVDKSREVPLTLGKAKEQRIEHAKLPIGQYLPQFRVGSSQAFAVHIVAEILLTLKATNDWNQAFQKVPRRIIHNIEKQRSSSQIQFRNRFSSLKEAL</sequence>
<dbReference type="InterPro" id="IPR025812">
    <property type="entry name" value="Trm10_C_MTase_dom"/>
</dbReference>
<proteinExistence type="predicted"/>
<accession>A0A1V9XZT8</accession>
<dbReference type="GO" id="GO:0005739">
    <property type="term" value="C:mitochondrion"/>
    <property type="evidence" value="ECO:0007669"/>
    <property type="project" value="UniProtKB-SubCell"/>
</dbReference>
<keyword evidence="3" id="KW-0808">Transferase</keyword>
<evidence type="ECO:0000256" key="8">
    <source>
        <dbReference type="ARBA" id="ARBA00023128"/>
    </source>
</evidence>
<evidence type="ECO:0000256" key="6">
    <source>
        <dbReference type="ARBA" id="ARBA00022946"/>
    </source>
</evidence>
<dbReference type="OrthoDB" id="9976048at2759"/>
<evidence type="ECO:0000313" key="11">
    <source>
        <dbReference type="EMBL" id="OQR78984.1"/>
    </source>
</evidence>
<dbReference type="InterPro" id="IPR038459">
    <property type="entry name" value="MT_TRM10-typ_sf"/>
</dbReference>
<evidence type="ECO:0000256" key="1">
    <source>
        <dbReference type="ARBA" id="ARBA00004173"/>
    </source>
</evidence>
<comment type="caution">
    <text evidence="11">The sequence shown here is derived from an EMBL/GenBank/DDBJ whole genome shotgun (WGS) entry which is preliminary data.</text>
</comment>
<evidence type="ECO:0000259" key="10">
    <source>
        <dbReference type="PROSITE" id="PS51675"/>
    </source>
</evidence>
<evidence type="ECO:0000256" key="9">
    <source>
        <dbReference type="ARBA" id="ARBA00029803"/>
    </source>
</evidence>
<dbReference type="GO" id="GO:0005654">
    <property type="term" value="C:nucleoplasm"/>
    <property type="evidence" value="ECO:0007669"/>
    <property type="project" value="TreeGrafter"/>
</dbReference>
<protein>
    <recommendedName>
        <fullName evidence="9">RNA (guanine-9-)-methyltransferase domain-containing protein 1</fullName>
    </recommendedName>
</protein>
<evidence type="ECO:0000256" key="4">
    <source>
        <dbReference type="ARBA" id="ARBA00022691"/>
    </source>
</evidence>
<dbReference type="GO" id="GO:0008168">
    <property type="term" value="F:methyltransferase activity"/>
    <property type="evidence" value="ECO:0007669"/>
    <property type="project" value="UniProtKB-KW"/>
</dbReference>
<dbReference type="CDD" id="cd18102">
    <property type="entry name" value="Trm10_MRRP1"/>
    <property type="match status" value="1"/>
</dbReference>
<keyword evidence="2" id="KW-0489">Methyltransferase</keyword>
<dbReference type="Gene3D" id="3.40.1280.30">
    <property type="match status" value="1"/>
</dbReference>
<dbReference type="AlphaFoldDB" id="A0A1V9XZT8"/>
<dbReference type="GO" id="GO:0070131">
    <property type="term" value="P:positive regulation of mitochondrial translation"/>
    <property type="evidence" value="ECO:0007669"/>
    <property type="project" value="TreeGrafter"/>
</dbReference>
<gene>
    <name evidence="11" type="ORF">BIW11_06045</name>
</gene>
<keyword evidence="7" id="KW-0175">Coiled coil</keyword>
<evidence type="ECO:0000313" key="12">
    <source>
        <dbReference type="Proteomes" id="UP000192247"/>
    </source>
</evidence>
<keyword evidence="5" id="KW-0819">tRNA processing</keyword>
<organism evidence="11 12">
    <name type="scientific">Tropilaelaps mercedesae</name>
    <dbReference type="NCBI Taxonomy" id="418985"/>
    <lineage>
        <taxon>Eukaryota</taxon>
        <taxon>Metazoa</taxon>
        <taxon>Ecdysozoa</taxon>
        <taxon>Arthropoda</taxon>
        <taxon>Chelicerata</taxon>
        <taxon>Arachnida</taxon>
        <taxon>Acari</taxon>
        <taxon>Parasitiformes</taxon>
        <taxon>Mesostigmata</taxon>
        <taxon>Gamasina</taxon>
        <taxon>Dermanyssoidea</taxon>
        <taxon>Laelapidae</taxon>
        <taxon>Tropilaelaps</taxon>
    </lineage>
</organism>
<feature type="domain" description="SAM-dependent MTase TRM10-type" evidence="10">
    <location>
        <begin position="181"/>
        <end position="376"/>
    </location>
</feature>
<reference evidence="11 12" key="1">
    <citation type="journal article" date="2017" name="Gigascience">
        <title>Draft genome of the honey bee ectoparasitic mite, Tropilaelaps mercedesae, is shaped by the parasitic life history.</title>
        <authorList>
            <person name="Dong X."/>
            <person name="Armstrong S.D."/>
            <person name="Xia D."/>
            <person name="Makepeace B.L."/>
            <person name="Darby A.C."/>
            <person name="Kadowaki T."/>
        </authorList>
    </citation>
    <scope>NUCLEOTIDE SEQUENCE [LARGE SCALE GENOMIC DNA]</scope>
    <source>
        <strain evidence="11">Wuxi-XJTLU</strain>
    </source>
</reference>
<keyword evidence="4" id="KW-0949">S-adenosyl-L-methionine</keyword>
<evidence type="ECO:0000256" key="3">
    <source>
        <dbReference type="ARBA" id="ARBA00022679"/>
    </source>
</evidence>